<organism evidence="2 3">
    <name type="scientific">Naasia lichenicola</name>
    <dbReference type="NCBI Taxonomy" id="2565933"/>
    <lineage>
        <taxon>Bacteria</taxon>
        <taxon>Bacillati</taxon>
        <taxon>Actinomycetota</taxon>
        <taxon>Actinomycetes</taxon>
        <taxon>Micrococcales</taxon>
        <taxon>Microbacteriaceae</taxon>
        <taxon>Naasia</taxon>
    </lineage>
</organism>
<reference evidence="2 3" key="1">
    <citation type="submission" date="2019-04" db="EMBL/GenBank/DDBJ databases">
        <authorList>
            <person name="Jiang L."/>
        </authorList>
    </citation>
    <scope>NUCLEOTIDE SEQUENCE [LARGE SCALE GENOMIC DNA]</scope>
    <source>
        <strain evidence="2 3">YIM 131853</strain>
    </source>
</reference>
<sequence>MSDERETEPQTQTQTQVEAPAVLPDALSVETDAEASENADAPVDDEQVGPSIDEEQADQARARGQSAYTDPFTAIPIA</sequence>
<feature type="compositionally biased region" description="Acidic residues" evidence="1">
    <location>
        <begin position="31"/>
        <end position="57"/>
    </location>
</feature>
<accession>A0A4S4FP94</accession>
<dbReference type="AlphaFoldDB" id="A0A4S4FP94"/>
<evidence type="ECO:0000256" key="1">
    <source>
        <dbReference type="SAM" id="MobiDB-lite"/>
    </source>
</evidence>
<proteinExistence type="predicted"/>
<gene>
    <name evidence="2" type="ORF">E6C64_04905</name>
</gene>
<feature type="compositionally biased region" description="Low complexity" evidence="1">
    <location>
        <begin position="9"/>
        <end position="22"/>
    </location>
</feature>
<protein>
    <submittedName>
        <fullName evidence="2">Uncharacterized protein</fullName>
    </submittedName>
</protein>
<evidence type="ECO:0000313" key="2">
    <source>
        <dbReference type="EMBL" id="THG32359.1"/>
    </source>
</evidence>
<dbReference type="RefSeq" id="WP_136426524.1">
    <property type="nucleotide sequence ID" value="NZ_SSSM01000002.1"/>
</dbReference>
<evidence type="ECO:0000313" key="3">
    <source>
        <dbReference type="Proteomes" id="UP000309133"/>
    </source>
</evidence>
<name>A0A4S4FP94_9MICO</name>
<comment type="caution">
    <text evidence="2">The sequence shown here is derived from an EMBL/GenBank/DDBJ whole genome shotgun (WGS) entry which is preliminary data.</text>
</comment>
<keyword evidence="3" id="KW-1185">Reference proteome</keyword>
<dbReference type="Proteomes" id="UP000309133">
    <property type="component" value="Unassembled WGS sequence"/>
</dbReference>
<dbReference type="EMBL" id="SSSM01000002">
    <property type="protein sequence ID" value="THG32359.1"/>
    <property type="molecule type" value="Genomic_DNA"/>
</dbReference>
<feature type="region of interest" description="Disordered" evidence="1">
    <location>
        <begin position="1"/>
        <end position="78"/>
    </location>
</feature>